<reference evidence="1 3" key="1">
    <citation type="journal article" date="2014" name="BMC Genomics">
        <title>The genome of the intracellular bacterium of the coastal bivalve, Solemya velum: a blueprint for thriving in and out of symbiosis.</title>
        <authorList>
            <person name="Dmytrenko O."/>
            <person name="Russell S.L."/>
            <person name="Loo W.T."/>
            <person name="Fontanez K.M."/>
            <person name="Liao L."/>
            <person name="Roeselers G."/>
            <person name="Sharma R."/>
            <person name="Stewart F.J."/>
            <person name="Newton I.L."/>
            <person name="Woyke T."/>
            <person name="Wu D."/>
            <person name="Lang J.M."/>
            <person name="Eisen J.A."/>
            <person name="Cavanaugh C.M."/>
        </authorList>
    </citation>
    <scope>NUCLEOTIDE SEQUENCE [LARGE SCALE GENOMIC DNA]</scope>
    <source>
        <strain evidence="1 3">WH</strain>
    </source>
</reference>
<proteinExistence type="predicted"/>
<dbReference type="AlphaFoldDB" id="A0A0B0HCE9"/>
<dbReference type="EMBL" id="JRAA01000001">
    <property type="protein sequence ID" value="KHF25559.1"/>
    <property type="molecule type" value="Genomic_DNA"/>
</dbReference>
<keyword evidence="3" id="KW-1185">Reference proteome</keyword>
<organism evidence="1 3">
    <name type="scientific">Solemya velum gill symbiont</name>
    <dbReference type="NCBI Taxonomy" id="2340"/>
    <lineage>
        <taxon>Bacteria</taxon>
        <taxon>Pseudomonadati</taxon>
        <taxon>Pseudomonadota</taxon>
        <taxon>Gammaproteobacteria</taxon>
        <taxon>sulfur-oxidizing symbionts</taxon>
    </lineage>
</organism>
<reference evidence="2 4" key="2">
    <citation type="submission" date="2016-11" db="EMBL/GenBank/DDBJ databases">
        <title>Mixed transmission modes and dynamic genome evolution in an obligate animal-bacterial symbiosis.</title>
        <authorList>
            <person name="Russell S.L."/>
            <person name="Corbett-Detig R.B."/>
            <person name="Cavanaugh C.M."/>
        </authorList>
    </citation>
    <scope>NUCLEOTIDE SEQUENCE [LARGE SCALE GENOMIC DNA]</scope>
    <source>
        <strain evidence="2">MA-KB16</strain>
    </source>
</reference>
<evidence type="ECO:0000313" key="4">
    <source>
        <dbReference type="Proteomes" id="UP000190962"/>
    </source>
</evidence>
<dbReference type="STRING" id="2340.JV46_22690"/>
<dbReference type="GeneID" id="86992841"/>
<sequence>MTNDENKASNQEGTGKPAWEAPVVISVEVMEVMASSCAYGSDPECSSPPATLGKNQGTCTCTTYGS</sequence>
<evidence type="ECO:0000313" key="2">
    <source>
        <dbReference type="EMBL" id="OOY35390.1"/>
    </source>
</evidence>
<comment type="caution">
    <text evidence="1">The sequence shown here is derived from an EMBL/GenBank/DDBJ whole genome shotgun (WGS) entry which is preliminary data.</text>
</comment>
<dbReference type="RefSeq" id="WP_043115227.1">
    <property type="nucleotide sequence ID" value="NZ_JRAA01000001.1"/>
</dbReference>
<dbReference type="OrthoDB" id="9935951at2"/>
<evidence type="ECO:0000313" key="1">
    <source>
        <dbReference type="EMBL" id="KHF25559.1"/>
    </source>
</evidence>
<protein>
    <submittedName>
        <fullName evidence="1">Uncharacterized protein</fullName>
    </submittedName>
</protein>
<evidence type="ECO:0000313" key="3">
    <source>
        <dbReference type="Proteomes" id="UP000030856"/>
    </source>
</evidence>
<dbReference type="Proteomes" id="UP000030856">
    <property type="component" value="Unassembled WGS sequence"/>
</dbReference>
<dbReference type="EMBL" id="MPNX01000005">
    <property type="protein sequence ID" value="OOY35390.1"/>
    <property type="molecule type" value="Genomic_DNA"/>
</dbReference>
<name>A0A0B0HCE9_SOVGS</name>
<accession>A0A0B0HCE9</accession>
<gene>
    <name evidence="2" type="ORF">BOV88_05505</name>
    <name evidence="1" type="ORF">JV46_22690</name>
</gene>
<dbReference type="Proteomes" id="UP000190962">
    <property type="component" value="Unassembled WGS sequence"/>
</dbReference>